<keyword evidence="3 11" id="KW-0963">Cytoplasm</keyword>
<comment type="cofactor">
    <cofactor evidence="11">
        <name>Mg(2+)</name>
        <dbReference type="ChEBI" id="CHEBI:18420"/>
    </cofactor>
    <text evidence="11">Binds 2 magnesium ions per tetramer.</text>
</comment>
<keyword evidence="4 11" id="KW-0436">Ligase</keyword>
<dbReference type="GO" id="GO:0004826">
    <property type="term" value="F:phenylalanine-tRNA ligase activity"/>
    <property type="evidence" value="ECO:0007669"/>
    <property type="project" value="UniProtKB-UniRule"/>
</dbReference>
<keyword evidence="10 11" id="KW-0030">Aminoacyl-tRNA synthetase</keyword>
<comment type="subunit">
    <text evidence="11">Tetramer of two alpha and two beta subunits.</text>
</comment>
<comment type="subcellular location">
    <subcellularLocation>
        <location evidence="1 11">Cytoplasm</location>
    </subcellularLocation>
</comment>
<feature type="domain" description="Aminoacyl-transfer RNA synthetases class-II family profile" evidence="12">
    <location>
        <begin position="257"/>
        <end position="506"/>
    </location>
</feature>
<dbReference type="EC" id="6.1.1.20" evidence="11"/>
<dbReference type="PANTHER" id="PTHR11538:SF40">
    <property type="entry name" value="PHENYLALANINE--TRNA LIGASE ALPHA SUBUNIT"/>
    <property type="match status" value="1"/>
</dbReference>
<feature type="binding site" evidence="11">
    <location>
        <position position="457"/>
    </location>
    <ligand>
        <name>L-phenylalanine</name>
        <dbReference type="ChEBI" id="CHEBI:58095"/>
    </ligand>
</feature>
<evidence type="ECO:0000259" key="12">
    <source>
        <dbReference type="PROSITE" id="PS50862"/>
    </source>
</evidence>
<reference evidence="13" key="2">
    <citation type="journal article" date="2022" name="Nat. Microbiol.">
        <title>A closed Candidatus Odinarchaeum chromosome exposes Asgard archaeal viruses.</title>
        <authorList>
            <person name="Tamarit D."/>
            <person name="Caceres E.F."/>
            <person name="Krupovic M."/>
            <person name="Nijland R."/>
            <person name="Eme L."/>
            <person name="Robinson N.P."/>
            <person name="Ettema T.J.G."/>
        </authorList>
    </citation>
    <scope>NUCLEOTIDE SEQUENCE</scope>
    <source>
        <strain evidence="13">LCB_4</strain>
    </source>
</reference>
<feature type="binding site" evidence="11">
    <location>
        <position position="431"/>
    </location>
    <ligand>
        <name>L-phenylalanine</name>
        <dbReference type="ChEBI" id="CHEBI:58095"/>
    </ligand>
</feature>
<evidence type="ECO:0000313" key="14">
    <source>
        <dbReference type="Proteomes" id="UP000186851"/>
    </source>
</evidence>
<reference evidence="13" key="1">
    <citation type="journal article" date="2017" name="Nature">
        <title>Asgard archaea illuminate the origin of eukaryotic cellular complexity.</title>
        <authorList>
            <person name="Zaremba-Niedzwiedzka K."/>
            <person name="Caceres E.F."/>
            <person name="Saw J.H."/>
            <person name="Backstrom D."/>
            <person name="Juzokaite L."/>
            <person name="Vancaester E."/>
            <person name="Seitz K.W."/>
            <person name="Anantharaman K."/>
            <person name="Starnawski P."/>
            <person name="Kjeldsen K.U."/>
            <person name="Scott M.B."/>
            <person name="Nunoura T."/>
            <person name="Banfield J.F."/>
            <person name="Schramm A."/>
            <person name="Baker B.J."/>
            <person name="Spang A."/>
            <person name="Ettema T.J.G."/>
        </authorList>
    </citation>
    <scope>NUCLEOTIDE SEQUENCE</scope>
    <source>
        <strain evidence="13">LCB_4</strain>
    </source>
</reference>
<evidence type="ECO:0000256" key="10">
    <source>
        <dbReference type="ARBA" id="ARBA00023146"/>
    </source>
</evidence>
<keyword evidence="9 11" id="KW-0648">Protein biosynthesis</keyword>
<dbReference type="InterPro" id="IPR045864">
    <property type="entry name" value="aa-tRNA-synth_II/BPL/LPL"/>
</dbReference>
<dbReference type="SUPFAM" id="SSF55681">
    <property type="entry name" value="Class II aaRS and biotin synthetases"/>
    <property type="match status" value="1"/>
</dbReference>
<dbReference type="InterPro" id="IPR004529">
    <property type="entry name" value="Phe-tRNA-synth_IIc_asu"/>
</dbReference>
<dbReference type="InterPro" id="IPR006195">
    <property type="entry name" value="aa-tRNA-synth_II"/>
</dbReference>
<comment type="catalytic activity">
    <reaction evidence="11">
        <text>tRNA(Phe) + L-phenylalanine + ATP = L-phenylalanyl-tRNA(Phe) + AMP + diphosphate + H(+)</text>
        <dbReference type="Rhea" id="RHEA:19413"/>
        <dbReference type="Rhea" id="RHEA-COMP:9668"/>
        <dbReference type="Rhea" id="RHEA-COMP:9699"/>
        <dbReference type="ChEBI" id="CHEBI:15378"/>
        <dbReference type="ChEBI" id="CHEBI:30616"/>
        <dbReference type="ChEBI" id="CHEBI:33019"/>
        <dbReference type="ChEBI" id="CHEBI:58095"/>
        <dbReference type="ChEBI" id="CHEBI:78442"/>
        <dbReference type="ChEBI" id="CHEBI:78531"/>
        <dbReference type="ChEBI" id="CHEBI:456215"/>
        <dbReference type="EC" id="6.1.1.20"/>
    </reaction>
</comment>
<dbReference type="InterPro" id="IPR022917">
    <property type="entry name" value="Phe_tRNA_ligase_alpha_bac/arc"/>
</dbReference>
<dbReference type="CDD" id="cd00496">
    <property type="entry name" value="PheRS_alpha_core"/>
    <property type="match status" value="1"/>
</dbReference>
<dbReference type="PANTHER" id="PTHR11538">
    <property type="entry name" value="PHENYLALANYL-TRNA SYNTHETASE"/>
    <property type="match status" value="1"/>
</dbReference>
<dbReference type="NCBIfam" id="TIGR00468">
    <property type="entry name" value="pheS"/>
    <property type="match status" value="1"/>
</dbReference>
<protein>
    <recommendedName>
        <fullName evidence="11">Phenylalanine--tRNA ligase alpha subunit</fullName>
        <ecNumber evidence="11">6.1.1.20</ecNumber>
    </recommendedName>
    <alternativeName>
        <fullName evidence="11">Phenylalanyl-tRNA synthetase alpha subunit</fullName>
        <shortName evidence="11">PheRS</shortName>
    </alternativeName>
</protein>
<keyword evidence="6 11" id="KW-0547">Nucleotide-binding</keyword>
<dbReference type="GO" id="GO:0005737">
    <property type="term" value="C:cytoplasm"/>
    <property type="evidence" value="ECO:0007669"/>
    <property type="project" value="UniProtKB-SubCell"/>
</dbReference>
<sequence length="513" mass="59147">MSENKICLTPQEFELLQLLNSTSGGGEVREVAKDLKKSYVEVIRVAQELSEKKLLTIEASTEKIIRLLPSGLKAATEGLPERIAVEKILKNGGSVELNRLQELLSVTSDELKIILGWLRAKNWVKIIKKDGGMILSAEKKPEESSDEKLLKYLMEKGEVSYEQLNSEFRKALEDLKRRKELVEVAPITYRYLKITQAGRSALLKEVEFKHEVTQLTPELIKTGGWRKAEFKKFDLESPVSRIYPGKLHPITLLIDEIREIFLEFGFEEIESPLVENTFWNFDVLFVPQDHPARDAWDTFYLKKPSRGNLRDSEIILNVKAAHENGWVTGSKGWGYTWDRSEAEKLILRTHTTAATIRYAATNPKPPKKVFCIDRVYRNERTDYRHLAEFTQIEGIIIDENASLRELLGFLKEFYNRLGFNKIRFRPGYFPFTEPSIEVDLYSDKLNQWIEMVGAGIFRPEVTAPLGVRTPILAWGMGFERLAMLRLDLNDVRILYRNDINWLRSIPSIIKKGI</sequence>
<evidence type="ECO:0000256" key="1">
    <source>
        <dbReference type="ARBA" id="ARBA00004496"/>
    </source>
</evidence>
<evidence type="ECO:0000256" key="2">
    <source>
        <dbReference type="ARBA" id="ARBA00006703"/>
    </source>
</evidence>
<evidence type="ECO:0000256" key="8">
    <source>
        <dbReference type="ARBA" id="ARBA00022842"/>
    </source>
</evidence>
<evidence type="ECO:0000256" key="4">
    <source>
        <dbReference type="ARBA" id="ARBA00022598"/>
    </source>
</evidence>
<evidence type="ECO:0000256" key="5">
    <source>
        <dbReference type="ARBA" id="ARBA00022723"/>
    </source>
</evidence>
<dbReference type="PROSITE" id="PS50862">
    <property type="entry name" value="AA_TRNA_LIGASE_II"/>
    <property type="match status" value="1"/>
</dbReference>
<proteinExistence type="inferred from homology"/>
<gene>
    <name evidence="11" type="primary">pheS</name>
    <name evidence="13" type="ORF">OdinLCB4_001715</name>
</gene>
<dbReference type="Gene3D" id="3.30.930.10">
    <property type="entry name" value="Bira Bifunctional Protein, Domain 2"/>
    <property type="match status" value="1"/>
</dbReference>
<evidence type="ECO:0000256" key="9">
    <source>
        <dbReference type="ARBA" id="ARBA00022917"/>
    </source>
</evidence>
<dbReference type="Gene3D" id="1.10.10.2330">
    <property type="match status" value="1"/>
</dbReference>
<dbReference type="Gene3D" id="3.30.1370.240">
    <property type="match status" value="1"/>
</dbReference>
<dbReference type="HAMAP" id="MF_00282">
    <property type="entry name" value="Phe_tRNA_synth_alpha2"/>
    <property type="match status" value="1"/>
</dbReference>
<dbReference type="GO" id="GO:0000049">
    <property type="term" value="F:tRNA binding"/>
    <property type="evidence" value="ECO:0007669"/>
    <property type="project" value="InterPro"/>
</dbReference>
<dbReference type="AlphaFoldDB" id="A0AAF0D2Z6"/>
<evidence type="ECO:0000313" key="13">
    <source>
        <dbReference type="EMBL" id="WEU40670.1"/>
    </source>
</evidence>
<dbReference type="GO" id="GO:0006432">
    <property type="term" value="P:phenylalanyl-tRNA aminoacylation"/>
    <property type="evidence" value="ECO:0007669"/>
    <property type="project" value="UniProtKB-UniRule"/>
</dbReference>
<keyword evidence="8 11" id="KW-0460">Magnesium</keyword>
<name>A0AAF0D2Z6_ODILC</name>
<comment type="similarity">
    <text evidence="2 11">Belongs to the class-II aminoacyl-tRNA synthetase family. Phe-tRNA synthetase alpha subunit type 2 subfamily.</text>
</comment>
<dbReference type="FunFam" id="3.30.930.10:FF:000095">
    <property type="entry name" value="Phenylalanine--tRNA ligase alpha subunit"/>
    <property type="match status" value="1"/>
</dbReference>
<feature type="binding site" evidence="11">
    <location>
        <position position="433"/>
    </location>
    <ligand>
        <name>Mg(2+)</name>
        <dbReference type="ChEBI" id="CHEBI:18420"/>
        <note>ligand shared with heterodimeric partner</note>
    </ligand>
</feature>
<dbReference type="KEGG" id="oyw:OdinLCB4_001715"/>
<dbReference type="GO" id="GO:0000287">
    <property type="term" value="F:magnesium ion binding"/>
    <property type="evidence" value="ECO:0007669"/>
    <property type="project" value="UniProtKB-UniRule"/>
</dbReference>
<evidence type="ECO:0000256" key="11">
    <source>
        <dbReference type="HAMAP-Rule" id="MF_00282"/>
    </source>
</evidence>
<dbReference type="Pfam" id="PF01409">
    <property type="entry name" value="tRNA-synt_2d"/>
    <property type="match status" value="1"/>
</dbReference>
<accession>A0AAF0D2Z6</accession>
<dbReference type="Proteomes" id="UP000186851">
    <property type="component" value="Chromosome"/>
</dbReference>
<feature type="binding site" evidence="11">
    <location>
        <position position="352"/>
    </location>
    <ligand>
        <name>L-phenylalanine</name>
        <dbReference type="ChEBI" id="CHEBI:58095"/>
    </ligand>
</feature>
<evidence type="ECO:0000256" key="6">
    <source>
        <dbReference type="ARBA" id="ARBA00022741"/>
    </source>
</evidence>
<dbReference type="Gene3D" id="1.10.10.2320">
    <property type="match status" value="1"/>
</dbReference>
<feature type="binding site" evidence="11">
    <location>
        <begin position="391"/>
        <end position="393"/>
    </location>
    <ligand>
        <name>L-phenylalanine</name>
        <dbReference type="ChEBI" id="CHEBI:58095"/>
    </ligand>
</feature>
<dbReference type="GO" id="GO:0005524">
    <property type="term" value="F:ATP binding"/>
    <property type="evidence" value="ECO:0007669"/>
    <property type="project" value="UniProtKB-UniRule"/>
</dbReference>
<keyword evidence="7 11" id="KW-0067">ATP-binding</keyword>
<keyword evidence="5 11" id="KW-0479">Metal-binding</keyword>
<evidence type="ECO:0000256" key="3">
    <source>
        <dbReference type="ARBA" id="ARBA00022490"/>
    </source>
</evidence>
<dbReference type="NCBIfam" id="NF003210">
    <property type="entry name" value="PRK04172.1"/>
    <property type="match status" value="1"/>
</dbReference>
<evidence type="ECO:0000256" key="7">
    <source>
        <dbReference type="ARBA" id="ARBA00022840"/>
    </source>
</evidence>
<dbReference type="InterPro" id="IPR002319">
    <property type="entry name" value="Phenylalanyl-tRNA_Synthase"/>
</dbReference>
<dbReference type="EMBL" id="CP091871">
    <property type="protein sequence ID" value="WEU40670.1"/>
    <property type="molecule type" value="Genomic_DNA"/>
</dbReference>
<organism evidence="13 14">
    <name type="scientific">Odinarchaeota yellowstonii (strain LCB_4)</name>
    <dbReference type="NCBI Taxonomy" id="1841599"/>
    <lineage>
        <taxon>Archaea</taxon>
        <taxon>Promethearchaeati</taxon>
        <taxon>Candidatus Odinarchaeota</taxon>
        <taxon>Candidatus Odinarchaeia</taxon>
        <taxon>Candidatus Odinarchaeales</taxon>
        <taxon>Candidatus Odinarchaeaceae</taxon>
        <taxon>Candidatus Odinarchaeum</taxon>
    </lineage>
</organism>